<dbReference type="AlphaFoldDB" id="A0A5C8P8W8"/>
<dbReference type="GO" id="GO:0004497">
    <property type="term" value="F:monooxygenase activity"/>
    <property type="evidence" value="ECO:0007669"/>
    <property type="project" value="UniProtKB-KW"/>
</dbReference>
<dbReference type="OrthoDB" id="9805636at2"/>
<dbReference type="InterPro" id="IPR036889">
    <property type="entry name" value="mOase_MmoB_DmpM_sf"/>
</dbReference>
<reference evidence="2 3" key="1">
    <citation type="submission" date="2019-06" db="EMBL/GenBank/DDBJ databases">
        <title>New taxonomy in bacterial strain CC-CFT640, isolated from vineyard.</title>
        <authorList>
            <person name="Lin S.-Y."/>
            <person name="Tsai C.-F."/>
            <person name="Young C.-C."/>
        </authorList>
    </citation>
    <scope>NUCLEOTIDE SEQUENCE [LARGE SCALE GENOMIC DNA]</scope>
    <source>
        <strain evidence="2 3">CC-CFT640</strain>
    </source>
</reference>
<dbReference type="EMBL" id="VDUZ01000063">
    <property type="protein sequence ID" value="TXL70247.1"/>
    <property type="molecule type" value="Genomic_DNA"/>
</dbReference>
<proteinExistence type="inferred from homology"/>
<dbReference type="Proteomes" id="UP000321638">
    <property type="component" value="Unassembled WGS sequence"/>
</dbReference>
<dbReference type="Pfam" id="PF02406">
    <property type="entry name" value="MmoB_DmpM"/>
    <property type="match status" value="1"/>
</dbReference>
<evidence type="ECO:0000313" key="3">
    <source>
        <dbReference type="Proteomes" id="UP000321638"/>
    </source>
</evidence>
<keyword evidence="3" id="KW-1185">Reference proteome</keyword>
<evidence type="ECO:0000256" key="1">
    <source>
        <dbReference type="ARBA" id="ARBA00006313"/>
    </source>
</evidence>
<keyword evidence="2" id="KW-0560">Oxidoreductase</keyword>
<dbReference type="Gene3D" id="3.90.56.10">
    <property type="entry name" value="Monooxygenase component MmoB/DmpM"/>
    <property type="match status" value="1"/>
</dbReference>
<dbReference type="InterPro" id="IPR003454">
    <property type="entry name" value="MOase_MmoB_DmpM"/>
</dbReference>
<gene>
    <name evidence="2" type="ORF">FHP25_35545</name>
</gene>
<dbReference type="SUPFAM" id="SSF56029">
    <property type="entry name" value="Monooxygenase (hydroxylase) regulatory protein"/>
    <property type="match status" value="1"/>
</dbReference>
<organism evidence="2 3">
    <name type="scientific">Vineibacter terrae</name>
    <dbReference type="NCBI Taxonomy" id="2586908"/>
    <lineage>
        <taxon>Bacteria</taxon>
        <taxon>Pseudomonadati</taxon>
        <taxon>Pseudomonadota</taxon>
        <taxon>Alphaproteobacteria</taxon>
        <taxon>Hyphomicrobiales</taxon>
        <taxon>Vineibacter</taxon>
    </lineage>
</organism>
<protein>
    <submittedName>
        <fullName evidence="2">Monooxygenase</fullName>
    </submittedName>
</protein>
<accession>A0A5C8P8W8</accession>
<dbReference type="RefSeq" id="WP_147851761.1">
    <property type="nucleotide sequence ID" value="NZ_DATAJT010000033.1"/>
</dbReference>
<comment type="caution">
    <text evidence="2">The sequence shown here is derived from an EMBL/GenBank/DDBJ whole genome shotgun (WGS) entry which is preliminary data.</text>
</comment>
<keyword evidence="2" id="KW-0503">Monooxygenase</keyword>
<evidence type="ECO:0000313" key="2">
    <source>
        <dbReference type="EMBL" id="TXL70247.1"/>
    </source>
</evidence>
<sequence>MTATQSNVFLALQTNDETRPIIEAIEADNPHAVVHRYPAMVKIDAPGRLVLKRQTVEEITGVEWELQSFHVNLISLSGNIDETEDELVLAWRQ</sequence>
<comment type="similarity">
    <text evidence="1">Belongs to the TmoD/XamoD family.</text>
</comment>
<name>A0A5C8P8W8_9HYPH</name>